<evidence type="ECO:0000259" key="1">
    <source>
        <dbReference type="Pfam" id="PF09623"/>
    </source>
</evidence>
<dbReference type="STRING" id="263820.PTO0056"/>
<accession>Q6L310</accession>
<dbReference type="PaxDb" id="263820-PTO0056"/>
<keyword evidence="5" id="KW-1185">Reference proteome</keyword>
<dbReference type="Proteomes" id="UP000000438">
    <property type="component" value="Chromosome"/>
</dbReference>
<evidence type="ECO:0000313" key="2">
    <source>
        <dbReference type="EMBL" id="AAT42641.1"/>
    </source>
</evidence>
<reference evidence="2 4" key="1">
    <citation type="journal article" date="2004" name="Proc. Natl. Acad. Sci. U.S.A.">
        <title>Genome sequence of Picrophilus torridus and its implications for life around pH 0.</title>
        <authorList>
            <person name="Futterer O."/>
            <person name="Angelov A."/>
            <person name="Liesegang H."/>
            <person name="Gottschalk G."/>
            <person name="Schleper C."/>
            <person name="Schepers B."/>
            <person name="Dock C."/>
            <person name="Antranikian G."/>
            <person name="Liebl W."/>
        </authorList>
    </citation>
    <scope>NUCLEOTIDE SEQUENCE [LARGE SCALE GENOMIC DNA]</scope>
    <source>
        <strain evidence="4">ATCC 700027 / DSM 9790 / JCM 10055 / NBRC 100828</strain>
        <strain evidence="2">DSM 9790</strain>
    </source>
</reference>
<organism evidence="2 4">
    <name type="scientific">Picrophilus torridus (strain ATCC 700027 / DSM 9790 / JCM 10055 / NBRC 100828 / KAW 2/3)</name>
    <dbReference type="NCBI Taxonomy" id="1122961"/>
    <lineage>
        <taxon>Archaea</taxon>
        <taxon>Methanobacteriati</taxon>
        <taxon>Thermoplasmatota</taxon>
        <taxon>Thermoplasmata</taxon>
        <taxon>Thermoplasmatales</taxon>
        <taxon>Picrophilaceae</taxon>
        <taxon>Picrophilus</taxon>
    </lineage>
</organism>
<dbReference type="InterPro" id="IPR019848">
    <property type="entry name" value="CRISPR-assoc_prot_Csx14"/>
</dbReference>
<protein>
    <submittedName>
        <fullName evidence="3">CRISPR-associated protein, Csx14 family</fullName>
    </submittedName>
</protein>
<sequence>MVKTLLINLMGTTPMVATEMYQYLKNLGENITDTIIIYTKNSYVMSAAMAASTSLRKKFNANVHEIRLNFDDILNDDDILTLIGTLADIIKNERERYSVEKIILNASGGRKIETIILSIYSSIFMIDEVYNIINKNVANINEKFEIIRDKINLFNDDKNKNSIIYENNKTEIEKIFYPDLNDVYFLKVPIVRIPPDEINKLKMALNSKFIEDSTLEDFRLKAYRDSGFLTYDKTRIYNTRLGDIIKEFLQ</sequence>
<feature type="domain" description="CRISPR system ring nuclease SSO2081-like" evidence="1">
    <location>
        <begin position="13"/>
        <end position="196"/>
    </location>
</feature>
<accession>A0A8G2FXV1</accession>
<dbReference type="KEGG" id="pto:PTO0056"/>
<proteinExistence type="predicted"/>
<evidence type="ECO:0000313" key="5">
    <source>
        <dbReference type="Proteomes" id="UP000192315"/>
    </source>
</evidence>
<dbReference type="GeneID" id="2845026"/>
<evidence type="ECO:0000313" key="4">
    <source>
        <dbReference type="Proteomes" id="UP000000438"/>
    </source>
</evidence>
<dbReference type="Pfam" id="PF09623">
    <property type="entry name" value="Cas_NE0113"/>
    <property type="match status" value="1"/>
</dbReference>
<dbReference type="EMBL" id="FWYE01000004">
    <property type="protein sequence ID" value="SMD31433.1"/>
    <property type="molecule type" value="Genomic_DNA"/>
</dbReference>
<reference evidence="3 5" key="3">
    <citation type="submission" date="2017-04" db="EMBL/GenBank/DDBJ databases">
        <authorList>
            <person name="Varghese N."/>
            <person name="Submissions S."/>
        </authorList>
    </citation>
    <scope>NUCLEOTIDE SEQUENCE [LARGE SCALE GENOMIC DNA]</scope>
    <source>
        <strain evidence="3 5">DSM 9789</strain>
    </source>
</reference>
<dbReference type="RefSeq" id="WP_011176857.1">
    <property type="nucleotide sequence ID" value="NC_005877.1"/>
</dbReference>
<dbReference type="Proteomes" id="UP000192315">
    <property type="component" value="Unassembled WGS sequence"/>
</dbReference>
<name>Q6L310_PICTO</name>
<reference evidence="2" key="2">
    <citation type="submission" date="2004-02" db="EMBL/GenBank/DDBJ databases">
        <authorList>
            <person name="Fuetterer O."/>
            <person name="Angelov A."/>
            <person name="Liesegang H."/>
            <person name="Gottschalk G."/>
            <person name="Schleper C."/>
            <person name="Schepers B."/>
            <person name="Dock C."/>
            <person name="Antranikian G."/>
            <person name="Liebl W."/>
        </authorList>
    </citation>
    <scope>NUCLEOTIDE SEQUENCE</scope>
    <source>
        <strain evidence="2">DSM 9790</strain>
    </source>
</reference>
<evidence type="ECO:0000313" key="3">
    <source>
        <dbReference type="EMBL" id="SMD31433.1"/>
    </source>
</evidence>
<dbReference type="EMBL" id="AE017261">
    <property type="protein sequence ID" value="AAT42641.1"/>
    <property type="molecule type" value="Genomic_DNA"/>
</dbReference>
<gene>
    <name evidence="2" type="ordered locus">PTO0056</name>
    <name evidence="3" type="ORF">SAMN02745355_1374</name>
</gene>
<dbReference type="NCBIfam" id="TIGR03642">
    <property type="entry name" value="cas_csx14"/>
    <property type="match status" value="1"/>
</dbReference>
<dbReference type="HOGENOM" id="CLU_1136111_0_0_2"/>
<dbReference type="Gene3D" id="3.40.50.10770">
    <property type="entry name" value="Hypothetical protein VC1899 like domain (Restriction endonuclease-like)"/>
    <property type="match status" value="1"/>
</dbReference>
<dbReference type="InterPro" id="IPR019092">
    <property type="entry name" value="SSO2081-like_dom"/>
</dbReference>
<dbReference type="eggNOG" id="arCOG03847">
    <property type="taxonomic scope" value="Archaea"/>
</dbReference>
<dbReference type="InParanoid" id="Q6L310"/>
<dbReference type="AlphaFoldDB" id="Q6L310"/>